<evidence type="ECO:0000313" key="1">
    <source>
        <dbReference type="EMBL" id="KJF40212.1"/>
    </source>
</evidence>
<reference evidence="1" key="1">
    <citation type="submission" date="2015-02" db="EMBL/GenBank/DDBJ databases">
        <title>A novel member of the family Ruminococcaceae isolated from human feces.</title>
        <authorList>
            <person name="Shkoporov A.N."/>
            <person name="Chaplin A.V."/>
            <person name="Motuzova O.V."/>
            <person name="Kafarskaia L.I."/>
            <person name="Khokhlova E.V."/>
            <person name="Efimov B.A."/>
        </authorList>
    </citation>
    <scope>NUCLEOTIDE SEQUENCE [LARGE SCALE GENOMIC DNA]</scope>
    <source>
        <strain evidence="1">585-1</strain>
    </source>
</reference>
<dbReference type="GeneID" id="42856433"/>
<protein>
    <submittedName>
        <fullName evidence="1">Plasmid stabilization protein</fullName>
    </submittedName>
</protein>
<accession>A0A0D8IZY6</accession>
<dbReference type="EMBL" id="JXXK01000008">
    <property type="protein sequence ID" value="KJF40212.1"/>
    <property type="molecule type" value="Genomic_DNA"/>
</dbReference>
<dbReference type="InterPro" id="IPR013321">
    <property type="entry name" value="Arc_rbn_hlx_hlx"/>
</dbReference>
<proteinExistence type="predicted"/>
<dbReference type="Pfam" id="PF04221">
    <property type="entry name" value="RelB"/>
    <property type="match status" value="1"/>
</dbReference>
<dbReference type="Proteomes" id="UP000032483">
    <property type="component" value="Unassembled WGS sequence"/>
</dbReference>
<comment type="caution">
    <text evidence="1">The sequence shown here is derived from an EMBL/GenBank/DDBJ whole genome shotgun (WGS) entry which is preliminary data.</text>
</comment>
<name>A0A0D8IZY6_9FIRM</name>
<dbReference type="GO" id="GO:0006355">
    <property type="term" value="P:regulation of DNA-templated transcription"/>
    <property type="evidence" value="ECO:0007669"/>
    <property type="project" value="InterPro"/>
</dbReference>
<dbReference type="RefSeq" id="WP_050005067.1">
    <property type="nucleotide sequence ID" value="NZ_CAUEXJ010000034.1"/>
</dbReference>
<keyword evidence="2" id="KW-1185">Reference proteome</keyword>
<dbReference type="Gene3D" id="1.10.1220.10">
    <property type="entry name" value="Met repressor-like"/>
    <property type="match status" value="1"/>
</dbReference>
<dbReference type="NCBIfam" id="TIGR02384">
    <property type="entry name" value="RelB_DinJ"/>
    <property type="match status" value="1"/>
</dbReference>
<dbReference type="InterPro" id="IPR007337">
    <property type="entry name" value="RelB/DinJ"/>
</dbReference>
<organism evidence="1 2">
    <name type="scientific">Ruthenibacterium lactatiformans</name>
    <dbReference type="NCBI Taxonomy" id="1550024"/>
    <lineage>
        <taxon>Bacteria</taxon>
        <taxon>Bacillati</taxon>
        <taxon>Bacillota</taxon>
        <taxon>Clostridia</taxon>
        <taxon>Eubacteriales</taxon>
        <taxon>Oscillospiraceae</taxon>
        <taxon>Ruthenibacterium</taxon>
    </lineage>
</organism>
<dbReference type="AlphaFoldDB" id="A0A0D8IZY6"/>
<evidence type="ECO:0000313" key="2">
    <source>
        <dbReference type="Proteomes" id="UP000032483"/>
    </source>
</evidence>
<gene>
    <name evidence="1" type="ORF">TQ39_07370</name>
</gene>
<sequence length="101" mass="10968">MEKSVTMNLRVNPQVKQQAENVLKQLGIPMATAVDAYLRQISLTGGIPFPITLPKAPAEINADNMTNSELRAAITAGYEEMEQGKVQNASAAFAAFHKTHK</sequence>